<dbReference type="EMBL" id="JARBHB010000009">
    <property type="protein sequence ID" value="KAJ8875359.1"/>
    <property type="molecule type" value="Genomic_DNA"/>
</dbReference>
<name>A0ABQ9GTK0_9NEOP</name>
<protein>
    <submittedName>
        <fullName evidence="1">Uncharacterized protein</fullName>
    </submittedName>
</protein>
<evidence type="ECO:0000313" key="1">
    <source>
        <dbReference type="EMBL" id="KAJ8875359.1"/>
    </source>
</evidence>
<organism evidence="1 2">
    <name type="scientific">Dryococelus australis</name>
    <dbReference type="NCBI Taxonomy" id="614101"/>
    <lineage>
        <taxon>Eukaryota</taxon>
        <taxon>Metazoa</taxon>
        <taxon>Ecdysozoa</taxon>
        <taxon>Arthropoda</taxon>
        <taxon>Hexapoda</taxon>
        <taxon>Insecta</taxon>
        <taxon>Pterygota</taxon>
        <taxon>Neoptera</taxon>
        <taxon>Polyneoptera</taxon>
        <taxon>Phasmatodea</taxon>
        <taxon>Verophasmatodea</taxon>
        <taxon>Anareolatae</taxon>
        <taxon>Phasmatidae</taxon>
        <taxon>Eurycanthinae</taxon>
        <taxon>Dryococelus</taxon>
    </lineage>
</organism>
<comment type="caution">
    <text evidence="1">The sequence shown here is derived from an EMBL/GenBank/DDBJ whole genome shotgun (WGS) entry which is preliminary data.</text>
</comment>
<proteinExistence type="predicted"/>
<accession>A0ABQ9GTK0</accession>
<keyword evidence="2" id="KW-1185">Reference proteome</keyword>
<gene>
    <name evidence="1" type="ORF">PR048_023254</name>
</gene>
<reference evidence="1 2" key="1">
    <citation type="submission" date="2023-02" db="EMBL/GenBank/DDBJ databases">
        <title>LHISI_Scaffold_Assembly.</title>
        <authorList>
            <person name="Stuart O.P."/>
            <person name="Cleave R."/>
            <person name="Magrath M.J.L."/>
            <person name="Mikheyev A.S."/>
        </authorList>
    </citation>
    <scope>NUCLEOTIDE SEQUENCE [LARGE SCALE GENOMIC DNA]</scope>
    <source>
        <strain evidence="1">Daus_M_001</strain>
        <tissue evidence="1">Leg muscle</tissue>
    </source>
</reference>
<dbReference type="Proteomes" id="UP001159363">
    <property type="component" value="Chromosome 8"/>
</dbReference>
<evidence type="ECO:0000313" key="2">
    <source>
        <dbReference type="Proteomes" id="UP001159363"/>
    </source>
</evidence>
<sequence length="417" mass="46096">MREPREYPLTTVNVHKIGLIQIAGLTPPRIKHFSAWWEVIGVMIRPPREPTINMLVAPDAILLAGAARGRGINVCFISVHLEYCVPQLSVHWLLLQCYTSGQACCEMFAIRCAANWVVSHPAMNDESLYQGRTQEGEAIRPFGITLLQRGPRTAVAERLARSPSTKANRVQSPAESLDVGKWESCRTMPLVGGFSRASPVSHTPSFRSCSKFASITFLGSQDLAVKSRPNLFTHSLFTQTRPKEIVLSIRVGIPHVGIVPDDADGRRVFSSSRFPCPCIPALLHTPYSPRFTLIGSHDLDFNNFPHLFTIYLHKFENTISHGSKIVHVFFLKKKKTNGAAVVKWLARSPPATASSPAGFPDFRMWESYQAMPLISGFYRGSPVSPALSFRQCSILAFITLIGSQDLAVKAAQISSLT</sequence>